<feature type="active site" description="Proton donor/acceptor" evidence="6">
    <location>
        <position position="630"/>
    </location>
</feature>
<dbReference type="InterPro" id="IPR038063">
    <property type="entry name" value="Transpep_catalytic_dom"/>
</dbReference>
<keyword evidence="8" id="KW-1133">Transmembrane helix</keyword>
<keyword evidence="3 6" id="KW-0133">Cell shape</keyword>
<evidence type="ECO:0000256" key="8">
    <source>
        <dbReference type="SAM" id="Phobius"/>
    </source>
</evidence>
<feature type="active site" description="Nucleophile" evidence="6">
    <location>
        <position position="653"/>
    </location>
</feature>
<comment type="caution">
    <text evidence="10">The sequence shown here is derived from an EMBL/GenBank/DDBJ whole genome shotgun (WGS) entry which is preliminary data.</text>
</comment>
<dbReference type="InterPro" id="IPR005490">
    <property type="entry name" value="LD_TPept_cat_dom"/>
</dbReference>
<dbReference type="AlphaFoldDB" id="A0A261ERK2"/>
<feature type="compositionally biased region" description="Polar residues" evidence="7">
    <location>
        <begin position="37"/>
        <end position="46"/>
    </location>
</feature>
<evidence type="ECO:0000313" key="10">
    <source>
        <dbReference type="EMBL" id="OZG49465.1"/>
    </source>
</evidence>
<dbReference type="InterPro" id="IPR050979">
    <property type="entry name" value="LD-transpeptidase"/>
</dbReference>
<reference evidence="10 11" key="1">
    <citation type="journal article" date="2017" name="BMC Genomics">
        <title>Comparative genomic and phylogenomic analyses of the Bifidobacteriaceae family.</title>
        <authorList>
            <person name="Lugli G.A."/>
            <person name="Milani C."/>
            <person name="Turroni F."/>
            <person name="Duranti S."/>
            <person name="Mancabelli L."/>
            <person name="Mangifesta M."/>
            <person name="Ferrario C."/>
            <person name="Modesto M."/>
            <person name="Mattarelli P."/>
            <person name="Jiri K."/>
            <person name="van Sinderen D."/>
            <person name="Ventura M."/>
        </authorList>
    </citation>
    <scope>NUCLEOTIDE SEQUENCE [LARGE SCALE GENOMIC DNA]</scope>
    <source>
        <strain evidence="10 11">DSM 24744</strain>
    </source>
</reference>
<evidence type="ECO:0000256" key="3">
    <source>
        <dbReference type="ARBA" id="ARBA00022960"/>
    </source>
</evidence>
<evidence type="ECO:0000256" key="4">
    <source>
        <dbReference type="ARBA" id="ARBA00022984"/>
    </source>
</evidence>
<dbReference type="GO" id="GO:0005576">
    <property type="term" value="C:extracellular region"/>
    <property type="evidence" value="ECO:0007669"/>
    <property type="project" value="TreeGrafter"/>
</dbReference>
<keyword evidence="2" id="KW-0808">Transferase</keyword>
<evidence type="ECO:0000256" key="6">
    <source>
        <dbReference type="PROSITE-ProRule" id="PRU01373"/>
    </source>
</evidence>
<keyword evidence="5 6" id="KW-0961">Cell wall biogenesis/degradation</keyword>
<evidence type="ECO:0000256" key="2">
    <source>
        <dbReference type="ARBA" id="ARBA00022679"/>
    </source>
</evidence>
<dbReference type="GO" id="GO:0071555">
    <property type="term" value="P:cell wall organization"/>
    <property type="evidence" value="ECO:0007669"/>
    <property type="project" value="UniProtKB-UniRule"/>
</dbReference>
<organism evidence="10 11">
    <name type="scientific">Pseudoscardovia suis</name>
    <dbReference type="NCBI Taxonomy" id="987063"/>
    <lineage>
        <taxon>Bacteria</taxon>
        <taxon>Bacillati</taxon>
        <taxon>Actinomycetota</taxon>
        <taxon>Actinomycetes</taxon>
        <taxon>Bifidobacteriales</taxon>
        <taxon>Bifidobacteriaceae</taxon>
        <taxon>Pseudoscardovia</taxon>
    </lineage>
</organism>
<keyword evidence="8" id="KW-0472">Membrane</keyword>
<comment type="pathway">
    <text evidence="1 6">Cell wall biogenesis; peptidoglycan biosynthesis.</text>
</comment>
<dbReference type="Gene3D" id="2.40.440.10">
    <property type="entry name" value="L,D-transpeptidase catalytic domain-like"/>
    <property type="match status" value="1"/>
</dbReference>
<evidence type="ECO:0000256" key="1">
    <source>
        <dbReference type="ARBA" id="ARBA00004752"/>
    </source>
</evidence>
<dbReference type="GO" id="GO:0016740">
    <property type="term" value="F:transferase activity"/>
    <property type="evidence" value="ECO:0007669"/>
    <property type="project" value="UniProtKB-KW"/>
</dbReference>
<evidence type="ECO:0000256" key="5">
    <source>
        <dbReference type="ARBA" id="ARBA00023316"/>
    </source>
</evidence>
<feature type="domain" description="L,D-TPase catalytic" evidence="9">
    <location>
        <begin position="538"/>
        <end position="677"/>
    </location>
</feature>
<evidence type="ECO:0000313" key="11">
    <source>
        <dbReference type="Proteomes" id="UP000216454"/>
    </source>
</evidence>
<dbReference type="SUPFAM" id="SSF141523">
    <property type="entry name" value="L,D-transpeptidase catalytic domain-like"/>
    <property type="match status" value="1"/>
</dbReference>
<dbReference type="GO" id="GO:0018104">
    <property type="term" value="P:peptidoglycan-protein cross-linking"/>
    <property type="evidence" value="ECO:0007669"/>
    <property type="project" value="TreeGrafter"/>
</dbReference>
<dbReference type="Proteomes" id="UP000216454">
    <property type="component" value="Unassembled WGS sequence"/>
</dbReference>
<dbReference type="PANTHER" id="PTHR30582">
    <property type="entry name" value="L,D-TRANSPEPTIDASE"/>
    <property type="match status" value="1"/>
</dbReference>
<name>A0A261ERK2_9BIFI</name>
<dbReference type="Pfam" id="PF03734">
    <property type="entry name" value="YkuD"/>
    <property type="match status" value="1"/>
</dbReference>
<protein>
    <submittedName>
        <fullName evidence="10">L,D-transpeptidase catalytic domain-containing protein</fullName>
    </submittedName>
</protein>
<feature type="transmembrane region" description="Helical" evidence="8">
    <location>
        <begin position="196"/>
        <end position="217"/>
    </location>
</feature>
<dbReference type="PANTHER" id="PTHR30582:SF2">
    <property type="entry name" value="L,D-TRANSPEPTIDASE YCIB-RELATED"/>
    <property type="match status" value="1"/>
</dbReference>
<keyword evidence="4 6" id="KW-0573">Peptidoglycan synthesis</keyword>
<evidence type="ECO:0000256" key="7">
    <source>
        <dbReference type="SAM" id="MobiDB-lite"/>
    </source>
</evidence>
<dbReference type="UniPathway" id="UPA00219"/>
<dbReference type="CDD" id="cd16913">
    <property type="entry name" value="YkuD_like"/>
    <property type="match status" value="1"/>
</dbReference>
<accession>A0A261ERK2</accession>
<proteinExistence type="predicted"/>
<sequence>MSESDVDDFGERGIISMRVTFTSVRKHKERFIFMNDESLNPSSLNPMENEEQPQPGDQPSFDAPQPGDWSFETTPLDVSYEAAPQAGSAKVIASDEADDDWTSADGGNPFLTLGNEQSSAPQSDAASAAVPTVSAAPITSAAPTAQIPAQTPVSQDFHSQSSVFANAAYPSVAPAQVADGGHEAGEQSAVKHRRHAWPWIVLAVIIVALAAAAALCVQHYQDRALPGVTLWGRSVAGETQQQIADDVTKLVTDTTVTVTYNDASEQVTLADLGYTVDANSIAEQAFNAKRSDNFIQRYLSSATVNVAPSLGDASSADPTKIGNDFGVQSTAATDATVSLNSDGTQYEATAATVGMGLSVTDAAQQLLDAIENPSATPQYVQLQVNDVQPAITDDIAKQAVDTLNNLIANPIKITGNGGDITTLGVDAINASYSVDPTDSTPDGSQRSGYVLFDAAKLQSYYETNIKANYQATEQDADVIVNNDGEVIKTNVQGHPGVTVADGGDSNVGTDAAKAMATGSGTVQINATVIPMQTKQTKRHTVVDLSDKKLYAYENDQVIKTLNIADGAGTAADGSCKGDLCTPTGDFKIWWKLDSQDMKGTLTLSDGSTTSWNAPGVKFVNYFSHSGCAIHRINSTSAINDADVPASGAESHGCIGLGWDVAEWYYNWADYNETVHIQQ</sequence>
<dbReference type="PROSITE" id="PS52029">
    <property type="entry name" value="LD_TPASE"/>
    <property type="match status" value="1"/>
</dbReference>
<dbReference type="GO" id="GO:0008360">
    <property type="term" value="P:regulation of cell shape"/>
    <property type="evidence" value="ECO:0007669"/>
    <property type="project" value="UniProtKB-UniRule"/>
</dbReference>
<keyword evidence="11" id="KW-1185">Reference proteome</keyword>
<dbReference type="GO" id="GO:0071972">
    <property type="term" value="F:peptidoglycan L,D-transpeptidase activity"/>
    <property type="evidence" value="ECO:0007669"/>
    <property type="project" value="TreeGrafter"/>
</dbReference>
<gene>
    <name evidence="10" type="ORF">PSSU_1289</name>
</gene>
<feature type="compositionally biased region" description="Low complexity" evidence="7">
    <location>
        <begin position="117"/>
        <end position="128"/>
    </location>
</feature>
<feature type="region of interest" description="Disordered" evidence="7">
    <location>
        <begin position="87"/>
        <end position="128"/>
    </location>
</feature>
<dbReference type="EMBL" id="MWWQ01000014">
    <property type="protein sequence ID" value="OZG49465.1"/>
    <property type="molecule type" value="Genomic_DNA"/>
</dbReference>
<keyword evidence="8" id="KW-0812">Transmembrane</keyword>
<evidence type="ECO:0000259" key="9">
    <source>
        <dbReference type="PROSITE" id="PS52029"/>
    </source>
</evidence>
<feature type="region of interest" description="Disordered" evidence="7">
    <location>
        <begin position="35"/>
        <end position="75"/>
    </location>
</feature>